<feature type="transmembrane region" description="Helical" evidence="6">
    <location>
        <begin position="37"/>
        <end position="60"/>
    </location>
</feature>
<keyword evidence="5 6" id="KW-0472">Membrane</keyword>
<dbReference type="PANTHER" id="PTHR30086">
    <property type="entry name" value="ARGININE EXPORTER PROTEIN ARGO"/>
    <property type="match status" value="1"/>
</dbReference>
<reference evidence="7 8" key="1">
    <citation type="submission" date="2019-08" db="EMBL/GenBank/DDBJ databases">
        <title>Five species of Acinetobacter isolated from floral nectar and animal pollinators.</title>
        <authorList>
            <person name="Hendry T.A."/>
        </authorList>
    </citation>
    <scope>NUCLEOTIDE SEQUENCE [LARGE SCALE GENOMIC DNA]</scope>
    <source>
        <strain evidence="7 8">MD18.27</strain>
    </source>
</reference>
<evidence type="ECO:0000256" key="4">
    <source>
        <dbReference type="ARBA" id="ARBA00022989"/>
    </source>
</evidence>
<evidence type="ECO:0000256" key="2">
    <source>
        <dbReference type="ARBA" id="ARBA00022475"/>
    </source>
</evidence>
<comment type="caution">
    <text evidence="7">The sequence shown here is derived from an EMBL/GenBank/DDBJ whole genome shotgun (WGS) entry which is preliminary data.</text>
</comment>
<keyword evidence="2" id="KW-1003">Cell membrane</keyword>
<feature type="transmembrane region" description="Helical" evidence="6">
    <location>
        <begin position="149"/>
        <end position="170"/>
    </location>
</feature>
<gene>
    <name evidence="7" type="ORF">I2F25_08745</name>
</gene>
<feature type="transmembrane region" description="Helical" evidence="6">
    <location>
        <begin position="110"/>
        <end position="129"/>
    </location>
</feature>
<evidence type="ECO:0000256" key="3">
    <source>
        <dbReference type="ARBA" id="ARBA00022692"/>
    </source>
</evidence>
<dbReference type="Proteomes" id="UP001339883">
    <property type="component" value="Unassembled WGS sequence"/>
</dbReference>
<evidence type="ECO:0000313" key="8">
    <source>
        <dbReference type="Proteomes" id="UP001339883"/>
    </source>
</evidence>
<dbReference type="PANTHER" id="PTHR30086:SF20">
    <property type="entry name" value="ARGININE EXPORTER PROTEIN ARGO-RELATED"/>
    <property type="match status" value="1"/>
</dbReference>
<evidence type="ECO:0000256" key="6">
    <source>
        <dbReference type="SAM" id="Phobius"/>
    </source>
</evidence>
<feature type="transmembrane region" description="Helical" evidence="6">
    <location>
        <begin position="6"/>
        <end position="25"/>
    </location>
</feature>
<keyword evidence="4 6" id="KW-1133">Transmembrane helix</keyword>
<evidence type="ECO:0000256" key="1">
    <source>
        <dbReference type="ARBA" id="ARBA00004651"/>
    </source>
</evidence>
<feature type="transmembrane region" description="Helical" evidence="6">
    <location>
        <begin position="72"/>
        <end position="89"/>
    </location>
</feature>
<name>A0ABU6DTG0_9GAMM</name>
<organism evidence="7 8">
    <name type="scientific">Acinetobacter pollinis</name>
    <dbReference type="NCBI Taxonomy" id="2605270"/>
    <lineage>
        <taxon>Bacteria</taxon>
        <taxon>Pseudomonadati</taxon>
        <taxon>Pseudomonadota</taxon>
        <taxon>Gammaproteobacteria</taxon>
        <taxon>Moraxellales</taxon>
        <taxon>Moraxellaceae</taxon>
        <taxon>Acinetobacter</taxon>
    </lineage>
</organism>
<dbReference type="InterPro" id="IPR001123">
    <property type="entry name" value="LeuE-type"/>
</dbReference>
<evidence type="ECO:0000313" key="7">
    <source>
        <dbReference type="EMBL" id="MEB5477125.1"/>
    </source>
</evidence>
<dbReference type="Pfam" id="PF01810">
    <property type="entry name" value="LysE"/>
    <property type="match status" value="1"/>
</dbReference>
<keyword evidence="8" id="KW-1185">Reference proteome</keyword>
<evidence type="ECO:0000256" key="5">
    <source>
        <dbReference type="ARBA" id="ARBA00023136"/>
    </source>
</evidence>
<accession>A0ABU6DTG0</accession>
<feature type="transmembrane region" description="Helical" evidence="6">
    <location>
        <begin position="182"/>
        <end position="203"/>
    </location>
</feature>
<dbReference type="EMBL" id="VTDN01000006">
    <property type="protein sequence ID" value="MEB5477125.1"/>
    <property type="molecule type" value="Genomic_DNA"/>
</dbReference>
<dbReference type="RefSeq" id="WP_325775517.1">
    <property type="nucleotide sequence ID" value="NZ_VTDN01000006.1"/>
</dbReference>
<comment type="subcellular location">
    <subcellularLocation>
        <location evidence="1">Cell membrane</location>
        <topology evidence="1">Multi-pass membrane protein</topology>
    </subcellularLocation>
</comment>
<protein>
    <submittedName>
        <fullName evidence="7">Amino acid transporter</fullName>
    </submittedName>
</protein>
<sequence length="206" mass="22331">MLWGIWGQGLVMGAGLIIAVGAQNAHVLRIGLQQQHVFITVFICILCDALAISVGVAGVGNFIQSNEILMNIARWGGALFLLSYGFLALKRALFAKEGLYVAQQNKTLTRMTAVQLVLAVSVLNPHLYLDTMVLLGAVGSQHDTSNAKIAFTVGAISASIIWFTLLGWGAKKVAPWLQKPMAWRFIDGFVAIMMFTIASILIFKPL</sequence>
<proteinExistence type="predicted"/>
<keyword evidence="3 6" id="KW-0812">Transmembrane</keyword>